<name>A0A803MUE0_CHEQI</name>
<reference evidence="1" key="2">
    <citation type="submission" date="2021-03" db="UniProtKB">
        <authorList>
            <consortium name="EnsemblPlants"/>
        </authorList>
    </citation>
    <scope>IDENTIFICATION</scope>
</reference>
<sequence>MKSARRLLRRLAWTGCIGSQVAGRIAMCAGSLSSWSRRHRFGDVKKNIKKTEGRLQEVQKMDSDANMLEQCRTLSCKLDELHRMEESYWFATLGQMISETGIKTLHIFIKKQAIDGVWREKKEELEGTIAAYFTTLFQTCNPTDFESALMGIDNNMEVLQQLFSDEVCDHIMQIPLALNLPNDAKFWWPTKHGNFL</sequence>
<reference evidence="1" key="1">
    <citation type="journal article" date="2017" name="Nature">
        <title>The genome of Chenopodium quinoa.</title>
        <authorList>
            <person name="Jarvis D.E."/>
            <person name="Ho Y.S."/>
            <person name="Lightfoot D.J."/>
            <person name="Schmoeckel S.M."/>
            <person name="Li B."/>
            <person name="Borm T.J.A."/>
            <person name="Ohyanagi H."/>
            <person name="Mineta K."/>
            <person name="Michell C.T."/>
            <person name="Saber N."/>
            <person name="Kharbatia N.M."/>
            <person name="Rupper R.R."/>
            <person name="Sharp A.R."/>
            <person name="Dally N."/>
            <person name="Boughton B.A."/>
            <person name="Woo Y.H."/>
            <person name="Gao G."/>
            <person name="Schijlen E.G.W.M."/>
            <person name="Guo X."/>
            <person name="Momin A.A."/>
            <person name="Negrao S."/>
            <person name="Al-Babili S."/>
            <person name="Gehring C."/>
            <person name="Roessner U."/>
            <person name="Jung C."/>
            <person name="Murphy K."/>
            <person name="Arold S.T."/>
            <person name="Gojobori T."/>
            <person name="van der Linden C.G."/>
            <person name="van Loo E.N."/>
            <person name="Jellen E.N."/>
            <person name="Maughan P.J."/>
            <person name="Tester M."/>
        </authorList>
    </citation>
    <scope>NUCLEOTIDE SEQUENCE [LARGE SCALE GENOMIC DNA]</scope>
    <source>
        <strain evidence="1">cv. PI 614886</strain>
    </source>
</reference>
<organism evidence="1 2">
    <name type="scientific">Chenopodium quinoa</name>
    <name type="common">Quinoa</name>
    <dbReference type="NCBI Taxonomy" id="63459"/>
    <lineage>
        <taxon>Eukaryota</taxon>
        <taxon>Viridiplantae</taxon>
        <taxon>Streptophyta</taxon>
        <taxon>Embryophyta</taxon>
        <taxon>Tracheophyta</taxon>
        <taxon>Spermatophyta</taxon>
        <taxon>Magnoliopsida</taxon>
        <taxon>eudicotyledons</taxon>
        <taxon>Gunneridae</taxon>
        <taxon>Pentapetalae</taxon>
        <taxon>Caryophyllales</taxon>
        <taxon>Chenopodiaceae</taxon>
        <taxon>Chenopodioideae</taxon>
        <taxon>Atripliceae</taxon>
        <taxon>Chenopodium</taxon>
    </lineage>
</organism>
<dbReference type="Proteomes" id="UP000596660">
    <property type="component" value="Unplaced"/>
</dbReference>
<keyword evidence="2" id="KW-1185">Reference proteome</keyword>
<dbReference type="Gramene" id="AUR62035362-RA">
    <property type="protein sequence ID" value="AUR62035362-RA:cds"/>
    <property type="gene ID" value="AUR62035362"/>
</dbReference>
<proteinExistence type="predicted"/>
<evidence type="ECO:0000313" key="2">
    <source>
        <dbReference type="Proteomes" id="UP000596660"/>
    </source>
</evidence>
<accession>A0A803MUE0</accession>
<evidence type="ECO:0000313" key="1">
    <source>
        <dbReference type="EnsemblPlants" id="AUR62035362-RA:cds"/>
    </source>
</evidence>
<dbReference type="AlphaFoldDB" id="A0A803MUE0"/>
<dbReference type="EnsemblPlants" id="AUR62035362-RA">
    <property type="protein sequence ID" value="AUR62035362-RA:cds"/>
    <property type="gene ID" value="AUR62035362"/>
</dbReference>
<protein>
    <submittedName>
        <fullName evidence="1">Uncharacterized protein</fullName>
    </submittedName>
</protein>